<organism evidence="3 4">
    <name type="scientific">Actinoallomurus bryophytorum</name>
    <dbReference type="NCBI Taxonomy" id="1490222"/>
    <lineage>
        <taxon>Bacteria</taxon>
        <taxon>Bacillati</taxon>
        <taxon>Actinomycetota</taxon>
        <taxon>Actinomycetes</taxon>
        <taxon>Streptosporangiales</taxon>
        <taxon>Thermomonosporaceae</taxon>
        <taxon>Actinoallomurus</taxon>
    </lineage>
</organism>
<dbReference type="InterPro" id="IPR025328">
    <property type="entry name" value="DUF4234"/>
</dbReference>
<feature type="transmembrane region" description="Helical" evidence="1">
    <location>
        <begin position="29"/>
        <end position="50"/>
    </location>
</feature>
<dbReference type="RefSeq" id="WP_246122129.1">
    <property type="nucleotide sequence ID" value="NZ_VFOZ01000001.1"/>
</dbReference>
<accession>A0A543CSK7</accession>
<sequence>MSQSYPQETAAPAAAAPLSGAQMKRRNPAAAWLGLPIITLGIYGLVWYYLVHSELANFDRRRKVNAALALCSVLFGTFTLGIWPLINWVKLAGHIRGAQRAAGLEPSCSGGLGFLLGIIGFGVLYYQFELNKVVKQYGDAPAGTQVPLAA</sequence>
<keyword evidence="4" id="KW-1185">Reference proteome</keyword>
<dbReference type="Pfam" id="PF14018">
    <property type="entry name" value="DUF4234"/>
    <property type="match status" value="1"/>
</dbReference>
<reference evidence="3 4" key="1">
    <citation type="submission" date="2019-06" db="EMBL/GenBank/DDBJ databases">
        <title>Sequencing the genomes of 1000 actinobacteria strains.</title>
        <authorList>
            <person name="Klenk H.-P."/>
        </authorList>
    </citation>
    <scope>NUCLEOTIDE SEQUENCE [LARGE SCALE GENOMIC DNA]</scope>
    <source>
        <strain evidence="3 4">DSM 102200</strain>
    </source>
</reference>
<feature type="transmembrane region" description="Helical" evidence="1">
    <location>
        <begin position="66"/>
        <end position="86"/>
    </location>
</feature>
<keyword evidence="1" id="KW-1133">Transmembrane helix</keyword>
<dbReference type="EMBL" id="VFOZ01000001">
    <property type="protein sequence ID" value="TQL99990.1"/>
    <property type="molecule type" value="Genomic_DNA"/>
</dbReference>
<dbReference type="Proteomes" id="UP000316096">
    <property type="component" value="Unassembled WGS sequence"/>
</dbReference>
<dbReference type="AlphaFoldDB" id="A0A543CSK7"/>
<evidence type="ECO:0000259" key="2">
    <source>
        <dbReference type="Pfam" id="PF14018"/>
    </source>
</evidence>
<feature type="domain" description="DUF4234" evidence="2">
    <location>
        <begin position="28"/>
        <end position="96"/>
    </location>
</feature>
<keyword evidence="1" id="KW-0812">Transmembrane</keyword>
<evidence type="ECO:0000313" key="3">
    <source>
        <dbReference type="EMBL" id="TQL99990.1"/>
    </source>
</evidence>
<comment type="caution">
    <text evidence="3">The sequence shown here is derived from an EMBL/GenBank/DDBJ whole genome shotgun (WGS) entry which is preliminary data.</text>
</comment>
<gene>
    <name evidence="3" type="ORF">FB559_5692</name>
</gene>
<evidence type="ECO:0000256" key="1">
    <source>
        <dbReference type="SAM" id="Phobius"/>
    </source>
</evidence>
<keyword evidence="1" id="KW-0472">Membrane</keyword>
<protein>
    <submittedName>
        <fullName evidence="3">Uncharacterized protein DUF4234</fullName>
    </submittedName>
</protein>
<feature type="transmembrane region" description="Helical" evidence="1">
    <location>
        <begin position="107"/>
        <end position="128"/>
    </location>
</feature>
<name>A0A543CSK7_9ACTN</name>
<proteinExistence type="predicted"/>
<evidence type="ECO:0000313" key="4">
    <source>
        <dbReference type="Proteomes" id="UP000316096"/>
    </source>
</evidence>